<keyword evidence="6" id="KW-0677">Repeat</keyword>
<dbReference type="InterPro" id="IPR036179">
    <property type="entry name" value="Ig-like_dom_sf"/>
</dbReference>
<dbReference type="InterPro" id="IPR003599">
    <property type="entry name" value="Ig_sub"/>
</dbReference>
<evidence type="ECO:0000256" key="8">
    <source>
        <dbReference type="ARBA" id="ARBA00023180"/>
    </source>
</evidence>
<dbReference type="InterPro" id="IPR007110">
    <property type="entry name" value="Ig-like_dom"/>
</dbReference>
<evidence type="ECO:0000256" key="3">
    <source>
        <dbReference type="ARBA" id="ARBA00019671"/>
    </source>
</evidence>
<evidence type="ECO:0000256" key="10">
    <source>
        <dbReference type="SAM" id="SignalP"/>
    </source>
</evidence>
<name>H3A100_LATCH</name>
<dbReference type="Gene3D" id="2.60.40.10">
    <property type="entry name" value="Immunoglobulins"/>
    <property type="match status" value="3"/>
</dbReference>
<dbReference type="OMA" id="CWGQLCN"/>
<dbReference type="PROSITE" id="PS50835">
    <property type="entry name" value="IG_LIKE"/>
    <property type="match status" value="1"/>
</dbReference>
<dbReference type="Pfam" id="PF13927">
    <property type="entry name" value="Ig_3"/>
    <property type="match status" value="1"/>
</dbReference>
<dbReference type="HOGENOM" id="CLU_062833_0_0_1"/>
<proteinExistence type="predicted"/>
<keyword evidence="8" id="KW-0325">Glycoprotein</keyword>
<keyword evidence="9" id="KW-0393">Immunoglobulin domain</keyword>
<evidence type="ECO:0000256" key="4">
    <source>
        <dbReference type="ARBA" id="ARBA00022525"/>
    </source>
</evidence>
<dbReference type="Bgee" id="ENSLACG00000002969">
    <property type="expression patterns" value="Expressed in pectoral fin and 2 other cell types or tissues"/>
</dbReference>
<dbReference type="eggNOG" id="KOG0200">
    <property type="taxonomic scope" value="Eukaryota"/>
</dbReference>
<evidence type="ECO:0000256" key="7">
    <source>
        <dbReference type="ARBA" id="ARBA00023157"/>
    </source>
</evidence>
<reference evidence="12" key="2">
    <citation type="submission" date="2025-08" db="UniProtKB">
        <authorList>
            <consortium name="Ensembl"/>
        </authorList>
    </citation>
    <scope>IDENTIFICATION</scope>
</reference>
<dbReference type="EMBL" id="AFYH01107676">
    <property type="status" value="NOT_ANNOTATED_CDS"/>
    <property type="molecule type" value="Genomic_DNA"/>
</dbReference>
<evidence type="ECO:0000313" key="12">
    <source>
        <dbReference type="Ensembl" id="ENSLACP00000003321.1"/>
    </source>
</evidence>
<feature type="domain" description="Ig-like" evidence="11">
    <location>
        <begin position="274"/>
        <end position="377"/>
    </location>
</feature>
<keyword evidence="7" id="KW-1015">Disulfide bond</keyword>
<keyword evidence="4" id="KW-0964">Secreted</keyword>
<dbReference type="EMBL" id="AFYH01107675">
    <property type="status" value="NOT_ANNOTATED_CDS"/>
    <property type="molecule type" value="Genomic_DNA"/>
</dbReference>
<keyword evidence="5 10" id="KW-0732">Signal</keyword>
<sequence length="377" mass="42461">VLLWLSKSFLAPQLLLNPITIFCQQNKVAKRKKEPGDNKIKPANKRIKPKVSRVKERVSIDGISKVQSIMIQVLDTGRIRRVPDTIILSAGWGLELRCRGNRIGWSHPHYQEAFEDSRLRISQHDKYSQLILVNTTAADTGNFSCWGLLCDGSECSEDDTKKGSTYIFFTERDELFVPSANYFEVVYLRPDEPGIIPCRASSPLAEVTLHRELPAEKIFVNGTQISYDVKRGFIIHQPSPEDKGVFYCRATLEGVLQSSIKYQLLYVEVPSGPPTTTIMASSTRVQYGDNLHVLCKVLGEPEVQVDFSWLYPGQQDERPIDIQDSWRLINHGIGYTTRLSQSIISVEDFETIDTGNYICTANNLRGATTVAVSVNFS</sequence>
<evidence type="ECO:0000256" key="9">
    <source>
        <dbReference type="ARBA" id="ARBA00023319"/>
    </source>
</evidence>
<dbReference type="Pfam" id="PF21339">
    <property type="entry name" value="VEGFR-1-like_Ig-like"/>
    <property type="match status" value="1"/>
</dbReference>
<reference evidence="13" key="1">
    <citation type="submission" date="2011-08" db="EMBL/GenBank/DDBJ databases">
        <title>The draft genome of Latimeria chalumnae.</title>
        <authorList>
            <person name="Di Palma F."/>
            <person name="Alfoldi J."/>
            <person name="Johnson J."/>
            <person name="Berlin A."/>
            <person name="Gnerre S."/>
            <person name="Jaffe D."/>
            <person name="MacCallum I."/>
            <person name="Young S."/>
            <person name="Walker B.J."/>
            <person name="Lander E."/>
            <person name="Lindblad-Toh K."/>
        </authorList>
    </citation>
    <scope>NUCLEOTIDE SEQUENCE [LARGE SCALE GENOMIC DNA]</scope>
    <source>
        <strain evidence="13">Wild caught</strain>
    </source>
</reference>
<comment type="subunit">
    <text evidence="2">Forms a complex composed of PDGFRL, TNK2 and GRB2.</text>
</comment>
<dbReference type="InterPro" id="IPR042495">
    <property type="entry name" value="PDGFRL"/>
</dbReference>
<dbReference type="SUPFAM" id="SSF48726">
    <property type="entry name" value="Immunoglobulin"/>
    <property type="match status" value="3"/>
</dbReference>
<dbReference type="InterPro" id="IPR013783">
    <property type="entry name" value="Ig-like_fold"/>
</dbReference>
<evidence type="ECO:0000256" key="2">
    <source>
        <dbReference type="ARBA" id="ARBA00011360"/>
    </source>
</evidence>
<dbReference type="PANTHER" id="PTHR15360">
    <property type="entry name" value="PLATELET-DERIVED GROWTH FACTOR RECEPTOR LIKE"/>
    <property type="match status" value="1"/>
</dbReference>
<evidence type="ECO:0000259" key="11">
    <source>
        <dbReference type="PROSITE" id="PS50835"/>
    </source>
</evidence>
<dbReference type="FunCoup" id="H3A100">
    <property type="interactions" value="6"/>
</dbReference>
<dbReference type="GeneTree" id="ENSGT00390000017153"/>
<reference evidence="12" key="3">
    <citation type="submission" date="2025-09" db="UniProtKB">
        <authorList>
            <consortium name="Ensembl"/>
        </authorList>
    </citation>
    <scope>IDENTIFICATION</scope>
</reference>
<dbReference type="InParanoid" id="H3A100"/>
<organism evidence="12 13">
    <name type="scientific">Latimeria chalumnae</name>
    <name type="common">Coelacanth</name>
    <dbReference type="NCBI Taxonomy" id="7897"/>
    <lineage>
        <taxon>Eukaryota</taxon>
        <taxon>Metazoa</taxon>
        <taxon>Chordata</taxon>
        <taxon>Craniata</taxon>
        <taxon>Vertebrata</taxon>
        <taxon>Euteleostomi</taxon>
        <taxon>Coelacanthiformes</taxon>
        <taxon>Coelacanthidae</taxon>
        <taxon>Latimeria</taxon>
    </lineage>
</organism>
<dbReference type="EMBL" id="AFYH01107674">
    <property type="status" value="NOT_ANNOTATED_CDS"/>
    <property type="molecule type" value="Genomic_DNA"/>
</dbReference>
<accession>H3A100</accession>
<dbReference type="PANTHER" id="PTHR15360:SF1">
    <property type="entry name" value="PLATELET-DERIVED GROWTH FACTOR RECEPTOR-LIKE PROTEIN"/>
    <property type="match status" value="1"/>
</dbReference>
<comment type="subcellular location">
    <subcellularLocation>
        <location evidence="1">Secreted</location>
    </subcellularLocation>
</comment>
<dbReference type="Ensembl" id="ENSLACT00000003351.1">
    <property type="protein sequence ID" value="ENSLACP00000003321.1"/>
    <property type="gene ID" value="ENSLACG00000002969.1"/>
</dbReference>
<evidence type="ECO:0000256" key="6">
    <source>
        <dbReference type="ARBA" id="ARBA00022737"/>
    </source>
</evidence>
<evidence type="ECO:0000256" key="1">
    <source>
        <dbReference type="ARBA" id="ARBA00004613"/>
    </source>
</evidence>
<gene>
    <name evidence="12" type="primary">PDGFRL</name>
</gene>
<dbReference type="STRING" id="7897.ENSLACP00000003321"/>
<feature type="chain" id="PRO_5003579759" description="Platelet-derived growth factor receptor-like protein" evidence="10">
    <location>
        <begin position="17"/>
        <end position="377"/>
    </location>
</feature>
<evidence type="ECO:0000313" key="13">
    <source>
        <dbReference type="Proteomes" id="UP000008672"/>
    </source>
</evidence>
<dbReference type="FunFam" id="2.60.40.10:FF:000223">
    <property type="entry name" value="Platelet-derived growth factor receptor beta"/>
    <property type="match status" value="1"/>
</dbReference>
<protein>
    <recommendedName>
        <fullName evidence="3">Platelet-derived growth factor receptor-like protein</fullName>
    </recommendedName>
</protein>
<dbReference type="GO" id="GO:0042802">
    <property type="term" value="F:identical protein binding"/>
    <property type="evidence" value="ECO:0007669"/>
    <property type="project" value="Ensembl"/>
</dbReference>
<dbReference type="AlphaFoldDB" id="H3A100"/>
<dbReference type="SMART" id="SM00409">
    <property type="entry name" value="IG"/>
    <property type="match status" value="3"/>
</dbReference>
<dbReference type="Proteomes" id="UP000008672">
    <property type="component" value="Unassembled WGS sequence"/>
</dbReference>
<evidence type="ECO:0000256" key="5">
    <source>
        <dbReference type="ARBA" id="ARBA00022729"/>
    </source>
</evidence>
<dbReference type="GO" id="GO:0005576">
    <property type="term" value="C:extracellular region"/>
    <property type="evidence" value="ECO:0007669"/>
    <property type="project" value="UniProtKB-SubCell"/>
</dbReference>
<feature type="signal peptide" evidence="10">
    <location>
        <begin position="1"/>
        <end position="16"/>
    </location>
</feature>
<keyword evidence="13" id="KW-1185">Reference proteome</keyword>